<dbReference type="GO" id="GO:0008064">
    <property type="term" value="P:regulation of actin polymerization or depolymerization"/>
    <property type="evidence" value="ECO:0007669"/>
    <property type="project" value="TreeGrafter"/>
</dbReference>
<evidence type="ECO:0000313" key="8">
    <source>
        <dbReference type="Proteomes" id="UP000070544"/>
    </source>
</evidence>
<keyword evidence="4" id="KW-0175">Coiled coil</keyword>
<dbReference type="OrthoDB" id="1883432at2759"/>
<dbReference type="PANTHER" id="PTHR33668:SF1">
    <property type="entry name" value="PROTEIN BRICK1"/>
    <property type="match status" value="1"/>
</dbReference>
<proteinExistence type="inferred from homology"/>
<keyword evidence="5" id="KW-0206">Cytoskeleton</keyword>
<evidence type="ECO:0000256" key="5">
    <source>
        <dbReference type="ARBA" id="ARBA00023212"/>
    </source>
</evidence>
<keyword evidence="3" id="KW-0963">Cytoplasm</keyword>
<accession>A0A139A752</accession>
<evidence type="ECO:0000256" key="6">
    <source>
        <dbReference type="SAM" id="MobiDB-lite"/>
    </source>
</evidence>
<dbReference type="GO" id="GO:0005856">
    <property type="term" value="C:cytoskeleton"/>
    <property type="evidence" value="ECO:0007669"/>
    <property type="project" value="UniProtKB-SubCell"/>
</dbReference>
<dbReference type="GO" id="GO:0044877">
    <property type="term" value="F:protein-containing complex binding"/>
    <property type="evidence" value="ECO:0007669"/>
    <property type="project" value="InterPro"/>
</dbReference>
<dbReference type="GO" id="GO:0048870">
    <property type="term" value="P:cell motility"/>
    <property type="evidence" value="ECO:0007669"/>
    <property type="project" value="TreeGrafter"/>
</dbReference>
<dbReference type="Gene3D" id="1.20.5.110">
    <property type="match status" value="1"/>
</dbReference>
<reference evidence="7 8" key="1">
    <citation type="journal article" date="2015" name="Genome Biol. Evol.">
        <title>Phylogenomic analyses indicate that early fungi evolved digesting cell walls of algal ancestors of land plants.</title>
        <authorList>
            <person name="Chang Y."/>
            <person name="Wang S."/>
            <person name="Sekimoto S."/>
            <person name="Aerts A.L."/>
            <person name="Choi C."/>
            <person name="Clum A."/>
            <person name="LaButti K.M."/>
            <person name="Lindquist E.A."/>
            <person name="Yee Ngan C."/>
            <person name="Ohm R.A."/>
            <person name="Salamov A.A."/>
            <person name="Grigoriev I.V."/>
            <person name="Spatafora J.W."/>
            <person name="Berbee M.L."/>
        </authorList>
    </citation>
    <scope>NUCLEOTIDE SEQUENCE [LARGE SCALE GENOMIC DNA]</scope>
    <source>
        <strain evidence="7 8">JEL478</strain>
    </source>
</reference>
<dbReference type="EMBL" id="KQ965786">
    <property type="protein sequence ID" value="KXS12611.1"/>
    <property type="molecule type" value="Genomic_DNA"/>
</dbReference>
<dbReference type="PANTHER" id="PTHR33668">
    <property type="entry name" value="PROTEIN BRICK1"/>
    <property type="match status" value="1"/>
</dbReference>
<comment type="subcellular location">
    <subcellularLocation>
        <location evidence="1">Cytoplasm</location>
        <location evidence="1">Cytoskeleton</location>
    </subcellularLocation>
</comment>
<evidence type="ECO:0000313" key="7">
    <source>
        <dbReference type="EMBL" id="KXS12611.1"/>
    </source>
</evidence>
<dbReference type="GO" id="GO:0031209">
    <property type="term" value="C:SCAR complex"/>
    <property type="evidence" value="ECO:0007669"/>
    <property type="project" value="InterPro"/>
</dbReference>
<dbReference type="GO" id="GO:0007015">
    <property type="term" value="P:actin filament organization"/>
    <property type="evidence" value="ECO:0007669"/>
    <property type="project" value="InterPro"/>
</dbReference>
<evidence type="ECO:0000256" key="2">
    <source>
        <dbReference type="ARBA" id="ARBA00005620"/>
    </source>
</evidence>
<evidence type="ECO:0000256" key="4">
    <source>
        <dbReference type="ARBA" id="ARBA00023054"/>
    </source>
</evidence>
<evidence type="ECO:0000256" key="3">
    <source>
        <dbReference type="ARBA" id="ARBA00022490"/>
    </source>
</evidence>
<name>A0A139A752_GONPJ</name>
<dbReference type="Proteomes" id="UP000070544">
    <property type="component" value="Unassembled WGS sequence"/>
</dbReference>
<dbReference type="AlphaFoldDB" id="A0A139A752"/>
<organism evidence="7 8">
    <name type="scientific">Gonapodya prolifera (strain JEL478)</name>
    <name type="common">Monoblepharis prolifera</name>
    <dbReference type="NCBI Taxonomy" id="1344416"/>
    <lineage>
        <taxon>Eukaryota</taxon>
        <taxon>Fungi</taxon>
        <taxon>Fungi incertae sedis</taxon>
        <taxon>Chytridiomycota</taxon>
        <taxon>Chytridiomycota incertae sedis</taxon>
        <taxon>Monoblepharidomycetes</taxon>
        <taxon>Monoblepharidales</taxon>
        <taxon>Gonapodyaceae</taxon>
        <taxon>Gonapodya</taxon>
    </lineage>
</organism>
<dbReference type="InterPro" id="IPR033378">
    <property type="entry name" value="BRICK1"/>
</dbReference>
<protein>
    <submittedName>
        <fullName evidence="7">Uncharacterized protein</fullName>
    </submittedName>
</protein>
<evidence type="ECO:0000256" key="1">
    <source>
        <dbReference type="ARBA" id="ARBA00004245"/>
    </source>
</evidence>
<sequence>MYGLATGRSSIHERPTKSARMSQLKSTINDDLEAREFLASLESGIQTIVSFLTKFDAHTRFQINRMEERLSYLERRLTFLESSTVDISTQPDLQSNDMLNG</sequence>
<comment type="similarity">
    <text evidence="2">Belongs to the BRK1 family.</text>
</comment>
<gene>
    <name evidence="7" type="ORF">M427DRAFT_59349</name>
</gene>
<feature type="region of interest" description="Disordered" evidence="6">
    <location>
        <begin position="1"/>
        <end position="24"/>
    </location>
</feature>
<keyword evidence="8" id="KW-1185">Reference proteome</keyword>